<comment type="caution">
    <text evidence="4">The sequence shown here is derived from an EMBL/GenBank/DDBJ whole genome shotgun (WGS) entry which is preliminary data.</text>
</comment>
<evidence type="ECO:0000256" key="2">
    <source>
        <dbReference type="ARBA" id="ARBA00023315"/>
    </source>
</evidence>
<evidence type="ECO:0000259" key="3">
    <source>
        <dbReference type="SMART" id="SM00563"/>
    </source>
</evidence>
<evidence type="ECO:0000256" key="1">
    <source>
        <dbReference type="ARBA" id="ARBA00022679"/>
    </source>
</evidence>
<gene>
    <name evidence="4" type="ORF">A2Y75_05010</name>
</gene>
<dbReference type="CDD" id="cd07989">
    <property type="entry name" value="LPLAT_AGPAT-like"/>
    <property type="match status" value="1"/>
</dbReference>
<dbReference type="GO" id="GO:0006654">
    <property type="term" value="P:phosphatidic acid biosynthetic process"/>
    <property type="evidence" value="ECO:0007669"/>
    <property type="project" value="TreeGrafter"/>
</dbReference>
<organism evidence="4 5">
    <name type="scientific">Candidatus Solincola sediminis</name>
    <dbReference type="NCBI Taxonomy" id="1797199"/>
    <lineage>
        <taxon>Bacteria</taxon>
        <taxon>Bacillati</taxon>
        <taxon>Actinomycetota</taxon>
        <taxon>Candidatus Geothermincolia</taxon>
        <taxon>Candidatus Geothermincolales</taxon>
        <taxon>Candidatus Geothermincolaceae</taxon>
        <taxon>Candidatus Solincola</taxon>
    </lineage>
</organism>
<dbReference type="STRING" id="1797197.A2Y75_05010"/>
<dbReference type="PANTHER" id="PTHR10434">
    <property type="entry name" value="1-ACYL-SN-GLYCEROL-3-PHOSPHATE ACYLTRANSFERASE"/>
    <property type="match status" value="1"/>
</dbReference>
<dbReference type="EMBL" id="MELK01000011">
    <property type="protein sequence ID" value="OFW59735.1"/>
    <property type="molecule type" value="Genomic_DNA"/>
</dbReference>
<dbReference type="AlphaFoldDB" id="A0A1F2WSE8"/>
<dbReference type="SMART" id="SM00563">
    <property type="entry name" value="PlsC"/>
    <property type="match status" value="1"/>
</dbReference>
<evidence type="ECO:0000313" key="5">
    <source>
        <dbReference type="Proteomes" id="UP000177876"/>
    </source>
</evidence>
<proteinExistence type="predicted"/>
<name>A0A1F2WSE8_9ACTN</name>
<dbReference type="Pfam" id="PF01553">
    <property type="entry name" value="Acyltransferase"/>
    <property type="match status" value="1"/>
</dbReference>
<reference evidence="4 5" key="1">
    <citation type="journal article" date="2016" name="Nat. Commun.">
        <title>Thousands of microbial genomes shed light on interconnected biogeochemical processes in an aquifer system.</title>
        <authorList>
            <person name="Anantharaman K."/>
            <person name="Brown C.T."/>
            <person name="Hug L.A."/>
            <person name="Sharon I."/>
            <person name="Castelle C.J."/>
            <person name="Probst A.J."/>
            <person name="Thomas B.C."/>
            <person name="Singh A."/>
            <person name="Wilkins M.J."/>
            <person name="Karaoz U."/>
            <person name="Brodie E.L."/>
            <person name="Williams K.H."/>
            <person name="Hubbard S.S."/>
            <person name="Banfield J.F."/>
        </authorList>
    </citation>
    <scope>NUCLEOTIDE SEQUENCE [LARGE SCALE GENOMIC DNA]</scope>
</reference>
<dbReference type="GO" id="GO:0003841">
    <property type="term" value="F:1-acylglycerol-3-phosphate O-acyltransferase activity"/>
    <property type="evidence" value="ECO:0007669"/>
    <property type="project" value="TreeGrafter"/>
</dbReference>
<sequence>MIRFLIGWPIFRVVAIPYHYGYSGYQNVPRKEPLLVVSNHISRKDPVGINLALRRPVRFMAKKEAFEWRNSIFECLMVRIFFAYPVDRERPGPDSIRRTIAYLENNECVGIFPEGTRHQDGKLHTFTNGAAYFAWKTGVKVLPVGITETKGKDYHINIGEPFRVPEIKGRPHKVLPEITKLMREKILDLLPPGCESMENEDADHE</sequence>
<evidence type="ECO:0000313" key="4">
    <source>
        <dbReference type="EMBL" id="OFW59735.1"/>
    </source>
</evidence>
<dbReference type="PANTHER" id="PTHR10434:SF11">
    <property type="entry name" value="1-ACYL-SN-GLYCEROL-3-PHOSPHATE ACYLTRANSFERASE"/>
    <property type="match status" value="1"/>
</dbReference>
<dbReference type="Proteomes" id="UP000177876">
    <property type="component" value="Unassembled WGS sequence"/>
</dbReference>
<keyword evidence="1" id="KW-0808">Transferase</keyword>
<accession>A0A1F2WSE8</accession>
<dbReference type="InterPro" id="IPR002123">
    <property type="entry name" value="Plipid/glycerol_acylTrfase"/>
</dbReference>
<dbReference type="SUPFAM" id="SSF69593">
    <property type="entry name" value="Glycerol-3-phosphate (1)-acyltransferase"/>
    <property type="match status" value="1"/>
</dbReference>
<protein>
    <recommendedName>
        <fullName evidence="3">Phospholipid/glycerol acyltransferase domain-containing protein</fullName>
    </recommendedName>
</protein>
<keyword evidence="2" id="KW-0012">Acyltransferase</keyword>
<feature type="domain" description="Phospholipid/glycerol acyltransferase" evidence="3">
    <location>
        <begin position="34"/>
        <end position="149"/>
    </location>
</feature>